<evidence type="ECO:0000256" key="2">
    <source>
        <dbReference type="ARBA" id="ARBA00022737"/>
    </source>
</evidence>
<evidence type="ECO:0000313" key="5">
    <source>
        <dbReference type="Proteomes" id="UP000571701"/>
    </source>
</evidence>
<dbReference type="RefSeq" id="WP_182109557.1">
    <property type="nucleotide sequence ID" value="NZ_JACFYF010000009.1"/>
</dbReference>
<dbReference type="AlphaFoldDB" id="A0A7W2FSQ6"/>
<dbReference type="InterPro" id="IPR018357">
    <property type="entry name" value="Hexapep_transf_CS"/>
</dbReference>
<dbReference type="Pfam" id="PF00132">
    <property type="entry name" value="Hexapep"/>
    <property type="match status" value="1"/>
</dbReference>
<dbReference type="PANTHER" id="PTHR23416:SF78">
    <property type="entry name" value="LIPOPOLYSACCHARIDE BIOSYNTHESIS O-ACETYL TRANSFERASE WBBJ-RELATED"/>
    <property type="match status" value="1"/>
</dbReference>
<dbReference type="Proteomes" id="UP000571701">
    <property type="component" value="Unassembled WGS sequence"/>
</dbReference>
<dbReference type="PANTHER" id="PTHR23416">
    <property type="entry name" value="SIALIC ACID SYNTHASE-RELATED"/>
    <property type="match status" value="1"/>
</dbReference>
<dbReference type="EMBL" id="JACFYF010000009">
    <property type="protein sequence ID" value="MBA5763546.1"/>
    <property type="molecule type" value="Genomic_DNA"/>
</dbReference>
<dbReference type="PROSITE" id="PS00101">
    <property type="entry name" value="HEXAPEP_TRANSFERASES"/>
    <property type="match status" value="1"/>
</dbReference>
<name>A0A7W2FSQ6_9VIBR</name>
<keyword evidence="5" id="KW-1185">Reference proteome</keyword>
<evidence type="ECO:0000256" key="3">
    <source>
        <dbReference type="ARBA" id="ARBA00023315"/>
    </source>
</evidence>
<accession>A0A7W2FSQ6</accession>
<dbReference type="Gene3D" id="2.160.10.10">
    <property type="entry name" value="Hexapeptide repeat proteins"/>
    <property type="match status" value="1"/>
</dbReference>
<comment type="caution">
    <text evidence="4">The sequence shown here is derived from an EMBL/GenBank/DDBJ whole genome shotgun (WGS) entry which is preliminary data.</text>
</comment>
<evidence type="ECO:0000256" key="1">
    <source>
        <dbReference type="ARBA" id="ARBA00022679"/>
    </source>
</evidence>
<dbReference type="InterPro" id="IPR051159">
    <property type="entry name" value="Hexapeptide_acetyltransf"/>
</dbReference>
<dbReference type="GO" id="GO:0016746">
    <property type="term" value="F:acyltransferase activity"/>
    <property type="evidence" value="ECO:0007669"/>
    <property type="project" value="UniProtKB-KW"/>
</dbReference>
<dbReference type="SUPFAM" id="SSF51161">
    <property type="entry name" value="Trimeric LpxA-like enzymes"/>
    <property type="match status" value="1"/>
</dbReference>
<gene>
    <name evidence="4" type="ORF">H2O73_14380</name>
</gene>
<evidence type="ECO:0000313" key="4">
    <source>
        <dbReference type="EMBL" id="MBA5763546.1"/>
    </source>
</evidence>
<keyword evidence="1 4" id="KW-0808">Transferase</keyword>
<reference evidence="4 5" key="1">
    <citation type="submission" date="2020-07" db="EMBL/GenBank/DDBJ databases">
        <title>Vibrio marinisediminis sp. nov., isolated from marine sediment.</title>
        <authorList>
            <person name="Ji X."/>
        </authorList>
    </citation>
    <scope>NUCLEOTIDE SEQUENCE [LARGE SCALE GENOMIC DNA]</scope>
    <source>
        <strain evidence="4 5">404</strain>
    </source>
</reference>
<proteinExistence type="predicted"/>
<dbReference type="InterPro" id="IPR001451">
    <property type="entry name" value="Hexapep"/>
</dbReference>
<sequence length="238" mass="26167">MSVATLKIWLQNHPNPRYRSLFHWLKRTRAQGIPTPRWFNVGLGYLYQSSTTLWQTLLRLLIHTPVFKGRLMQCGKRLYLYGGVPYIAGPLTIVVGDDCRISGQTTFTGRTQSASPCLEIGNNVDVGWQSTFAIGQRIVLQDNVRIAGRAFLFGYSGHSLDAEQRAIGAPDDDSDVGDIIIKRNAWLGTNVTVCPNVTIGEGTVVGSGSVVTRDLPDFVVAVGNPARVVRNLKEQPDA</sequence>
<organism evidence="4 5">
    <name type="scientific">Vibrio marinisediminis</name>
    <dbReference type="NCBI Taxonomy" id="2758441"/>
    <lineage>
        <taxon>Bacteria</taxon>
        <taxon>Pseudomonadati</taxon>
        <taxon>Pseudomonadota</taxon>
        <taxon>Gammaproteobacteria</taxon>
        <taxon>Vibrionales</taxon>
        <taxon>Vibrionaceae</taxon>
        <taxon>Vibrio</taxon>
    </lineage>
</organism>
<keyword evidence="3 4" id="KW-0012">Acyltransferase</keyword>
<keyword evidence="2" id="KW-0677">Repeat</keyword>
<dbReference type="CDD" id="cd04647">
    <property type="entry name" value="LbH_MAT_like"/>
    <property type="match status" value="1"/>
</dbReference>
<dbReference type="InterPro" id="IPR011004">
    <property type="entry name" value="Trimer_LpxA-like_sf"/>
</dbReference>
<protein>
    <submittedName>
        <fullName evidence="4">Acyltransferase</fullName>
    </submittedName>
</protein>